<keyword evidence="3 4" id="KW-0578">Host cell lysis by virus</keyword>
<evidence type="ECO:0000313" key="7">
    <source>
        <dbReference type="Proteomes" id="UP000203896"/>
    </source>
</evidence>
<evidence type="ECO:0000256" key="4">
    <source>
        <dbReference type="HAMAP-Rule" id="MF_04104"/>
    </source>
</evidence>
<dbReference type="EMBL" id="HE978309">
    <property type="protein sequence ID" value="CEO90857.1"/>
    <property type="molecule type" value="Genomic_DNA"/>
</dbReference>
<protein>
    <recommendedName>
        <fullName evidence="4">Holin</fullName>
    </recommendedName>
</protein>
<evidence type="ECO:0000256" key="3">
    <source>
        <dbReference type="ARBA" id="ARBA00023142"/>
    </source>
</evidence>
<name>A0A0B7MT33_9CAUD</name>
<keyword evidence="7" id="KW-1185">Reference proteome</keyword>
<keyword evidence="1 4" id="KW-1188">Viral release from host cell</keyword>
<dbReference type="GO" id="GO:0140911">
    <property type="term" value="F:pore-forming activity"/>
    <property type="evidence" value="ECO:0007669"/>
    <property type="project" value="UniProtKB-UniRule"/>
</dbReference>
<keyword evidence="2 4" id="KW-0204">Cytolysis</keyword>
<accession>A0A0B7MT33</accession>
<dbReference type="HAMAP" id="MF_04104">
    <property type="entry name" value="HOLIN_T4"/>
    <property type="match status" value="1"/>
</dbReference>
<gene>
    <name evidence="6" type="ORF">BN201_0254</name>
</gene>
<dbReference type="GO" id="GO:0020002">
    <property type="term" value="C:host cell plasma membrane"/>
    <property type="evidence" value="ECO:0007669"/>
    <property type="project" value="UniProtKB-SubCell"/>
</dbReference>
<keyword evidence="4" id="KW-0735">Signal-anchor</keyword>
<comment type="domain">
    <text evidence="4">The C-terminus serves, in association with the antiholin, as a DNA sensor for lysis inhibition under superinfection conditions.</text>
</comment>
<feature type="topological domain" description="Periplasmic" evidence="4">
    <location>
        <begin position="47"/>
        <end position="218"/>
    </location>
</feature>
<comment type="function">
    <text evidence="4">Accumulates harmlessly in the cytoplasmic membrane until it reaches a critical concentration that triggers the formation of micron-scale pores (holes) causing host cell membrane disruption and endolysin escape into the periplasmic space. Determines the precise timing of host cell lysis. Regulated by specific antiholins that somehow sense superinfections and then delay lysis. Participates with the endolysin and spanin proteins in the sequential events which lead to the programmed host cell lysis releasing the mature viral particles from the host cell.</text>
</comment>
<dbReference type="OrthoDB" id="7885at10239"/>
<keyword evidence="4" id="KW-1032">Host cell membrane</keyword>
<feature type="transmembrane region" description="Helical" evidence="5">
    <location>
        <begin position="28"/>
        <end position="46"/>
    </location>
</feature>
<organism evidence="6 7">
    <name type="scientific">Enterobacteria phage GEC-3S</name>
    <dbReference type="NCBI Taxonomy" id="1222338"/>
    <lineage>
        <taxon>Viruses</taxon>
        <taxon>Duplodnaviria</taxon>
        <taxon>Heunggongvirae</taxon>
        <taxon>Uroviricota</taxon>
        <taxon>Caudoviricetes</taxon>
        <taxon>Pantevenvirales</taxon>
        <taxon>Straboviridae</taxon>
        <taxon>Krischvirus</taxon>
        <taxon>Krischvirus gec3s</taxon>
    </lineage>
</organism>
<comment type="subunit">
    <text evidence="4">Homomultimer. Heterotetramer composed of 2 holin and 2 antiholin. The holin-antiholin complex binds dsDNA. Interacts (via C-terminus) with antiholin (via C-terminus); this interaction blocks the holin homomultimerization and delays host cell lysis. Interacts (via N-terminus) with the lysis inhibition accessory protein rIII; this interaction stabilizes the holin-antiholin complex thereby resulting in a robust block of the hole formation.</text>
</comment>
<dbReference type="KEGG" id="vg:23301282"/>
<comment type="similarity">
    <text evidence="4">Belongs to the T4likevirus holin family.</text>
</comment>
<sequence length="218" mass="25102">MQVSEKGKDFAISNVLRAIFTTKSTELLVLRVFAAVVLSILAFVVYSKNELFALYKETRYETYAHILQVEKDRNFDNAAQEQLQIVHVSADADFSAVFSFRPKNLNYFVDLVAYEGKLPHTIDEKNLGGFPINKTSEEYRRHLLGKSYFTDKDFQYIPSREKKLENIDIGFMYSCPIFNLDNVYSGSIAISWKNKPDIDIENLDTLCNQSARILGRIR</sequence>
<evidence type="ECO:0000256" key="5">
    <source>
        <dbReference type="SAM" id="Phobius"/>
    </source>
</evidence>
<proteinExistence type="inferred from homology"/>
<reference evidence="6 7" key="1">
    <citation type="submission" date="2012-08" db="EMBL/GenBank/DDBJ databases">
        <title>Selection and characterization of a candidate therapeutic bacteriophage that lyses the German Escherichia coli O104:H4 outbreak strain.</title>
        <authorList>
            <person name="Merabishvilli M."/>
            <person name="De Vos D."/>
            <person name="Verbeken G."/>
            <person name="Kropinski A."/>
            <person name="Vandenheuvel D."/>
            <person name="Lavigne R."/>
            <person name="Wattiau P."/>
            <person name="Mast J."/>
            <person name="Ragimbeau C."/>
            <person name="Mossong J."/>
            <person name="Scheres J."/>
            <person name="Chanishvili N."/>
            <person name="Vaneechoutte M."/>
            <person name="Pirnay J.P."/>
        </authorList>
    </citation>
    <scope>NUCLEOTIDE SEQUENCE [LARGE SCALE GENOMIC DNA]</scope>
</reference>
<keyword evidence="4" id="KW-1043">Host membrane</keyword>
<dbReference type="GO" id="GO:0016020">
    <property type="term" value="C:membrane"/>
    <property type="evidence" value="ECO:0007669"/>
    <property type="project" value="UniProtKB-UniRule"/>
</dbReference>
<dbReference type="GeneID" id="23301282"/>
<feature type="topological domain" description="Cytoplasmic" evidence="4">
    <location>
        <begin position="1"/>
        <end position="31"/>
    </location>
</feature>
<dbReference type="Proteomes" id="UP000203896">
    <property type="component" value="Segment"/>
</dbReference>
<evidence type="ECO:0000256" key="2">
    <source>
        <dbReference type="ARBA" id="ARBA00022852"/>
    </source>
</evidence>
<keyword evidence="4 5" id="KW-0812">Transmembrane</keyword>
<dbReference type="RefSeq" id="YP_009118937.1">
    <property type="nucleotide sequence ID" value="NC_025425.1"/>
</dbReference>
<keyword evidence="4 5" id="KW-0472">Membrane</keyword>
<feature type="disulfide bond" evidence="4">
    <location>
        <begin position="175"/>
        <end position="207"/>
    </location>
</feature>
<keyword evidence="4" id="KW-1030">Host cell inner membrane</keyword>
<comment type="subcellular location">
    <subcellularLocation>
        <location evidence="4">Host cell inner membrane</location>
        <topology evidence="4">Single-pass type II membrane protein</topology>
        <orientation evidence="4">Periplasmic side</orientation>
    </subcellularLocation>
    <text evidence="4">Classified as a class III holin.</text>
</comment>
<dbReference type="Pfam" id="PF11031">
    <property type="entry name" value="Phage_holin_T"/>
    <property type="match status" value="1"/>
</dbReference>
<dbReference type="GO" id="GO:0044659">
    <property type="term" value="P:viral release from host cell by cytolysis"/>
    <property type="evidence" value="ECO:0007669"/>
    <property type="project" value="InterPro"/>
</dbReference>
<dbReference type="InterPro" id="IPR020982">
    <property type="entry name" value="Phage_T4_GpT_holin"/>
</dbReference>
<evidence type="ECO:0000256" key="1">
    <source>
        <dbReference type="ARBA" id="ARBA00022612"/>
    </source>
</evidence>
<keyword evidence="4" id="KW-1015">Disulfide bond</keyword>
<evidence type="ECO:0000313" key="6">
    <source>
        <dbReference type="EMBL" id="CEO90857.1"/>
    </source>
</evidence>
<comment type="PTM">
    <text evidence="4">Disulfide bond is required for functionality.</text>
</comment>
<keyword evidence="4 5" id="KW-1133">Transmembrane helix</keyword>